<dbReference type="SUPFAM" id="SSF51735">
    <property type="entry name" value="NAD(P)-binding Rossmann-fold domains"/>
    <property type="match status" value="1"/>
</dbReference>
<dbReference type="NCBIfam" id="NF006263">
    <property type="entry name" value="PRK08410.1"/>
    <property type="match status" value="1"/>
</dbReference>
<dbReference type="GO" id="GO:0050578">
    <property type="term" value="F:(2R)-2-hydroxyacid dehydrogenase (NADP+) activity"/>
    <property type="evidence" value="ECO:0007669"/>
    <property type="project" value="UniProtKB-EC"/>
</dbReference>
<dbReference type="InterPro" id="IPR029753">
    <property type="entry name" value="D-isomer_DH_CS"/>
</dbReference>
<dbReference type="InterPro" id="IPR050418">
    <property type="entry name" value="D-iso_2-hydroxyacid_DH_PdxB"/>
</dbReference>
<dbReference type="Proteomes" id="UP000240535">
    <property type="component" value="Unassembled WGS sequence"/>
</dbReference>
<dbReference type="EC" id="1.1.1.272" evidence="7"/>
<keyword evidence="2 4" id="KW-0560">Oxidoreductase</keyword>
<sequence length="310" mass="34261">MKIVCLDAKTLGFDANLDVFKKYGEFVSYDYTANEEAIEKLKDADVVITNKVLITDEVMANTNIKLVCITATGTNNVDLEAAKKRGVVVKNVAGYSTNSVTQLTFAGLLYMVNKLNYYDNYVKDGKWAKSEIFTNLDEIITEIGGKKFGIIGLGTIGRKVASIAQAFGCEVSYYSTSGKNANKEYKSVSLNELLKECDIISIHAPLNENTKNLIDEKELAKLKENAIIMNFGRGGIINEEALAHAIDNSSIKAVVDVLETEPMEKNHPFLNIKNKDNILITPHIAWGSKEARKTLIDMVAKNIEDFISSK</sequence>
<dbReference type="PROSITE" id="PS00671">
    <property type="entry name" value="D_2_HYDROXYACID_DH_3"/>
    <property type="match status" value="1"/>
</dbReference>
<keyword evidence="8" id="KW-1185">Reference proteome</keyword>
<dbReference type="RefSeq" id="WP_106870683.1">
    <property type="nucleotide sequence ID" value="NZ_CP053841.1"/>
</dbReference>
<dbReference type="AlphaFoldDB" id="A0A2P8R0Y1"/>
<dbReference type="PROSITE" id="PS00670">
    <property type="entry name" value="D_2_HYDROXYACID_DH_2"/>
    <property type="match status" value="1"/>
</dbReference>
<feature type="domain" description="D-isomer specific 2-hydroxyacid dehydrogenase catalytic" evidence="5">
    <location>
        <begin position="17"/>
        <end position="309"/>
    </location>
</feature>
<name>A0A2P8R0Y1_9BACT</name>
<dbReference type="SUPFAM" id="SSF52283">
    <property type="entry name" value="Formate/glycerate dehydrogenase catalytic domain-like"/>
    <property type="match status" value="1"/>
</dbReference>
<evidence type="ECO:0000256" key="3">
    <source>
        <dbReference type="ARBA" id="ARBA00023027"/>
    </source>
</evidence>
<accession>A0A2P8R0Y1</accession>
<reference evidence="8" key="1">
    <citation type="submission" date="2017-10" db="EMBL/GenBank/DDBJ databases">
        <title>Campylobacter species from seals.</title>
        <authorList>
            <person name="Gilbert M.J."/>
            <person name="Zomer A.L."/>
            <person name="Timmerman A.J."/>
            <person name="Duim B."/>
            <person name="Wagenaar J.A."/>
        </authorList>
    </citation>
    <scope>NUCLEOTIDE SEQUENCE [LARGE SCALE GENOMIC DNA]</scope>
    <source>
        <strain evidence="8">17S00004-5</strain>
    </source>
</reference>
<dbReference type="PANTHER" id="PTHR43761:SF1">
    <property type="entry name" value="D-ISOMER SPECIFIC 2-HYDROXYACID DEHYDROGENASE CATALYTIC DOMAIN-CONTAINING PROTEIN-RELATED"/>
    <property type="match status" value="1"/>
</dbReference>
<dbReference type="EMBL" id="PDHH01000003">
    <property type="protein sequence ID" value="PSM52131.1"/>
    <property type="molecule type" value="Genomic_DNA"/>
</dbReference>
<keyword evidence="3" id="KW-0520">NAD</keyword>
<dbReference type="InterPro" id="IPR036291">
    <property type="entry name" value="NAD(P)-bd_dom_sf"/>
</dbReference>
<evidence type="ECO:0000256" key="4">
    <source>
        <dbReference type="RuleBase" id="RU003719"/>
    </source>
</evidence>
<evidence type="ECO:0000259" key="6">
    <source>
        <dbReference type="Pfam" id="PF02826"/>
    </source>
</evidence>
<evidence type="ECO:0000256" key="1">
    <source>
        <dbReference type="ARBA" id="ARBA00005854"/>
    </source>
</evidence>
<evidence type="ECO:0000256" key="2">
    <source>
        <dbReference type="ARBA" id="ARBA00023002"/>
    </source>
</evidence>
<dbReference type="PANTHER" id="PTHR43761">
    <property type="entry name" value="D-ISOMER SPECIFIC 2-HYDROXYACID DEHYDROGENASE FAMILY PROTEIN (AFU_ORTHOLOGUE AFUA_1G13630)"/>
    <property type="match status" value="1"/>
</dbReference>
<comment type="similarity">
    <text evidence="1 4">Belongs to the D-isomer specific 2-hydroxyacid dehydrogenase family.</text>
</comment>
<dbReference type="InterPro" id="IPR006140">
    <property type="entry name" value="D-isomer_DH_NAD-bd"/>
</dbReference>
<comment type="caution">
    <text evidence="7">The sequence shown here is derived from an EMBL/GenBank/DDBJ whole genome shotgun (WGS) entry which is preliminary data.</text>
</comment>
<feature type="domain" description="D-isomer specific 2-hydroxyacid dehydrogenase NAD-binding" evidence="6">
    <location>
        <begin position="106"/>
        <end position="285"/>
    </location>
</feature>
<evidence type="ECO:0000313" key="7">
    <source>
        <dbReference type="EMBL" id="PSM52131.1"/>
    </source>
</evidence>
<dbReference type="OrthoDB" id="9805416at2"/>
<evidence type="ECO:0000313" key="8">
    <source>
        <dbReference type="Proteomes" id="UP000240535"/>
    </source>
</evidence>
<dbReference type="Gene3D" id="3.40.50.720">
    <property type="entry name" value="NAD(P)-binding Rossmann-like Domain"/>
    <property type="match status" value="2"/>
</dbReference>
<evidence type="ECO:0000259" key="5">
    <source>
        <dbReference type="Pfam" id="PF00389"/>
    </source>
</evidence>
<gene>
    <name evidence="7" type="ORF">CQ405_03480</name>
</gene>
<dbReference type="CDD" id="cd12162">
    <property type="entry name" value="2-Hacid_dh_4"/>
    <property type="match status" value="1"/>
</dbReference>
<dbReference type="GO" id="GO:0051287">
    <property type="term" value="F:NAD binding"/>
    <property type="evidence" value="ECO:0007669"/>
    <property type="project" value="InterPro"/>
</dbReference>
<protein>
    <submittedName>
        <fullName evidence="7">Hydroxyacid dehydrogenase</fullName>
        <ecNumber evidence="7">1.1.1.272</ecNumber>
    </submittedName>
</protein>
<organism evidence="7 8">
    <name type="scientific">Campylobacter blaseri</name>
    <dbReference type="NCBI Taxonomy" id="2042961"/>
    <lineage>
        <taxon>Bacteria</taxon>
        <taxon>Pseudomonadati</taxon>
        <taxon>Campylobacterota</taxon>
        <taxon>Epsilonproteobacteria</taxon>
        <taxon>Campylobacterales</taxon>
        <taxon>Campylobacteraceae</taxon>
        <taxon>Campylobacter</taxon>
    </lineage>
</organism>
<dbReference type="Pfam" id="PF02826">
    <property type="entry name" value="2-Hacid_dh_C"/>
    <property type="match status" value="1"/>
</dbReference>
<dbReference type="Pfam" id="PF00389">
    <property type="entry name" value="2-Hacid_dh"/>
    <property type="match status" value="1"/>
</dbReference>
<proteinExistence type="inferred from homology"/>
<dbReference type="InterPro" id="IPR006139">
    <property type="entry name" value="D-isomer_2_OHA_DH_cat_dom"/>
</dbReference>